<organism evidence="1 2">
    <name type="scientific">Paenibacillus naphthalenovorans</name>
    <dbReference type="NCBI Taxonomy" id="162209"/>
    <lineage>
        <taxon>Bacteria</taxon>
        <taxon>Bacillati</taxon>
        <taxon>Bacillota</taxon>
        <taxon>Bacilli</taxon>
        <taxon>Bacillales</taxon>
        <taxon>Paenibacillaceae</taxon>
        <taxon>Paenibacillus</taxon>
    </lineage>
</organism>
<dbReference type="GO" id="GO:0016746">
    <property type="term" value="F:acyltransferase activity"/>
    <property type="evidence" value="ECO:0007669"/>
    <property type="project" value="UniProtKB-KW"/>
</dbReference>
<dbReference type="RefSeq" id="WP_062409508.1">
    <property type="nucleotide sequence ID" value="NZ_BJCS01000010.1"/>
</dbReference>
<dbReference type="PANTHER" id="PTHR43674">
    <property type="entry name" value="NITRILASE C965.09-RELATED"/>
    <property type="match status" value="1"/>
</dbReference>
<evidence type="ECO:0000313" key="2">
    <source>
        <dbReference type="Proteomes" id="UP000061660"/>
    </source>
</evidence>
<reference evidence="2" key="1">
    <citation type="submission" date="2015-12" db="EMBL/GenBank/DDBJ databases">
        <title>Complete genome sequences of two moderately thermophilic Paenibacillus species.</title>
        <authorList>
            <person name="Butler R.III."/>
            <person name="Wang J."/>
            <person name="Stark B.C."/>
            <person name="Pombert J.-F."/>
        </authorList>
    </citation>
    <scope>NUCLEOTIDE SEQUENCE [LARGE SCALE GENOMIC DNA]</scope>
    <source>
        <strain evidence="2">32O-Y</strain>
    </source>
</reference>
<dbReference type="KEGG" id="pnp:IJ22_32490"/>
<dbReference type="Gene3D" id="3.60.110.10">
    <property type="entry name" value="Carbon-nitrogen hydrolase"/>
    <property type="match status" value="1"/>
</dbReference>
<sequence length="319" mass="35799">MTLQVAGLQIGPYRDGDAYNHRMERLSALFDQALQEGRKPDLIVFPELMTVPYFCTTGSETFFELAEPADGPTFSYFSKKAKENNVHIIATIFEKAQEKDGTRYFNTAIVISNHGELQGYYRKTHIPKLTLPTLTTDETYYFNRGTHFPVFDVNGYKVGILICFDRSFPEAARALALQGADLIVIPTAASGDDRKKAWLAECQSRARENGVFVLGINRAGEERAANVGRSGLKFFGLTCAFDPMGNSLSDGLDENPWQIMSVTLDPNLIRETRERLNLLNHLQVDVYHAYSKEVQKVRSFPIEREITPLFGPKGVVGID</sequence>
<dbReference type="SUPFAM" id="SSF56317">
    <property type="entry name" value="Carbon-nitrogen hydrolase"/>
    <property type="match status" value="1"/>
</dbReference>
<dbReference type="STRING" id="162209.IJ22_32490"/>
<dbReference type="PANTHER" id="PTHR43674:SF16">
    <property type="entry name" value="CARBON-NITROGEN FAMILY, PUTATIVE (AFU_ORTHOLOGUE AFUA_5G02350)-RELATED"/>
    <property type="match status" value="1"/>
</dbReference>
<evidence type="ECO:0000313" key="1">
    <source>
        <dbReference type="EMBL" id="ALS23610.1"/>
    </source>
</evidence>
<keyword evidence="1" id="KW-0012">Acyltransferase</keyword>
<dbReference type="PROSITE" id="PS50263">
    <property type="entry name" value="CN_HYDROLASE"/>
    <property type="match status" value="1"/>
</dbReference>
<gene>
    <name evidence="1" type="ORF">IJ22_32490</name>
</gene>
<dbReference type="GO" id="GO:0016811">
    <property type="term" value="F:hydrolase activity, acting on carbon-nitrogen (but not peptide) bonds, in linear amides"/>
    <property type="evidence" value="ECO:0007669"/>
    <property type="project" value="TreeGrafter"/>
</dbReference>
<protein>
    <submittedName>
        <fullName evidence="1">Acyltransferase</fullName>
    </submittedName>
</protein>
<proteinExistence type="predicted"/>
<dbReference type="InterPro" id="IPR036526">
    <property type="entry name" value="C-N_Hydrolase_sf"/>
</dbReference>
<name>A0A0U2WE42_9BACL</name>
<dbReference type="InterPro" id="IPR050345">
    <property type="entry name" value="Aliph_Amidase/BUP"/>
</dbReference>
<dbReference type="Pfam" id="PF00795">
    <property type="entry name" value="CN_hydrolase"/>
    <property type="match status" value="1"/>
</dbReference>
<dbReference type="EMBL" id="CP013652">
    <property type="protein sequence ID" value="ALS23610.1"/>
    <property type="molecule type" value="Genomic_DNA"/>
</dbReference>
<dbReference type="Proteomes" id="UP000061660">
    <property type="component" value="Chromosome"/>
</dbReference>
<dbReference type="OrthoDB" id="9811121at2"/>
<dbReference type="PATRIC" id="fig|162209.4.peg.3470"/>
<dbReference type="InterPro" id="IPR003010">
    <property type="entry name" value="C-N_Hydrolase"/>
</dbReference>
<dbReference type="AlphaFoldDB" id="A0A0U2WE42"/>
<keyword evidence="1" id="KW-0808">Transferase</keyword>
<reference evidence="1 2" key="2">
    <citation type="journal article" date="2016" name="Genome Announc.">
        <title>Complete Genome Sequences of Two Interactive Moderate Thermophiles, Paenibacillus napthalenovorans 32O-Y and Paenibacillus sp. 32O-W.</title>
        <authorList>
            <person name="Butler R.R.III."/>
            <person name="Wang J."/>
            <person name="Stark B.C."/>
            <person name="Pombert J.F."/>
        </authorList>
    </citation>
    <scope>NUCLEOTIDE SEQUENCE [LARGE SCALE GENOMIC DNA]</scope>
    <source>
        <strain evidence="1 2">32O-Y</strain>
    </source>
</reference>
<dbReference type="CDD" id="cd07197">
    <property type="entry name" value="nitrilase"/>
    <property type="match status" value="1"/>
</dbReference>
<accession>A0A0U2WE42</accession>
<keyword evidence="2" id="KW-1185">Reference proteome</keyword>